<keyword evidence="1" id="KW-1133">Transmembrane helix</keyword>
<accession>A0AAV7VAC9</accession>
<proteinExistence type="predicted"/>
<gene>
    <name evidence="2" type="ORF">NDU88_001226</name>
</gene>
<feature type="transmembrane region" description="Helical" evidence="1">
    <location>
        <begin position="100"/>
        <end position="122"/>
    </location>
</feature>
<keyword evidence="1" id="KW-0472">Membrane</keyword>
<protein>
    <submittedName>
        <fullName evidence="2">Uncharacterized protein</fullName>
    </submittedName>
</protein>
<evidence type="ECO:0000256" key="1">
    <source>
        <dbReference type="SAM" id="Phobius"/>
    </source>
</evidence>
<name>A0AAV7VAC9_PLEWA</name>
<keyword evidence="1" id="KW-0812">Transmembrane</keyword>
<evidence type="ECO:0000313" key="3">
    <source>
        <dbReference type="Proteomes" id="UP001066276"/>
    </source>
</evidence>
<reference evidence="2" key="1">
    <citation type="journal article" date="2022" name="bioRxiv">
        <title>Sequencing and chromosome-scale assembly of the giantPleurodeles waltlgenome.</title>
        <authorList>
            <person name="Brown T."/>
            <person name="Elewa A."/>
            <person name="Iarovenko S."/>
            <person name="Subramanian E."/>
            <person name="Araus A.J."/>
            <person name="Petzold A."/>
            <person name="Susuki M."/>
            <person name="Suzuki K.-i.T."/>
            <person name="Hayashi T."/>
            <person name="Toyoda A."/>
            <person name="Oliveira C."/>
            <person name="Osipova E."/>
            <person name="Leigh N.D."/>
            <person name="Simon A."/>
            <person name="Yun M.H."/>
        </authorList>
    </citation>
    <scope>NUCLEOTIDE SEQUENCE</scope>
    <source>
        <strain evidence="2">20211129_DDA</strain>
        <tissue evidence="2">Liver</tissue>
    </source>
</reference>
<keyword evidence="3" id="KW-1185">Reference proteome</keyword>
<organism evidence="2 3">
    <name type="scientific">Pleurodeles waltl</name>
    <name type="common">Iberian ribbed newt</name>
    <dbReference type="NCBI Taxonomy" id="8319"/>
    <lineage>
        <taxon>Eukaryota</taxon>
        <taxon>Metazoa</taxon>
        <taxon>Chordata</taxon>
        <taxon>Craniata</taxon>
        <taxon>Vertebrata</taxon>
        <taxon>Euteleostomi</taxon>
        <taxon>Amphibia</taxon>
        <taxon>Batrachia</taxon>
        <taxon>Caudata</taxon>
        <taxon>Salamandroidea</taxon>
        <taxon>Salamandridae</taxon>
        <taxon>Pleurodelinae</taxon>
        <taxon>Pleurodeles</taxon>
    </lineage>
</organism>
<comment type="caution">
    <text evidence="2">The sequence shown here is derived from an EMBL/GenBank/DDBJ whole genome shotgun (WGS) entry which is preliminary data.</text>
</comment>
<evidence type="ECO:0000313" key="2">
    <source>
        <dbReference type="EMBL" id="KAJ1197366.1"/>
    </source>
</evidence>
<dbReference type="EMBL" id="JANPWB010000003">
    <property type="protein sequence ID" value="KAJ1197366.1"/>
    <property type="molecule type" value="Genomic_DNA"/>
</dbReference>
<sequence length="125" mass="13417">MKAESLKKSVIDDDISSPTHCFIFGDGFFVDDAVIRSSVVNWIFSSNSVVNLNSIFFVNIFGGDVLVDCTIIDNFLGNSIVINATGDKEMMRNGAALVKVDIVVVVVTIRTVVIALNGGVVFGNN</sequence>
<dbReference type="Proteomes" id="UP001066276">
    <property type="component" value="Chromosome 2_1"/>
</dbReference>
<dbReference type="AlphaFoldDB" id="A0AAV7VAC9"/>